<keyword evidence="2" id="KW-1185">Reference proteome</keyword>
<proteinExistence type="predicted"/>
<accession>A0AAD9XMP1</accession>
<dbReference type="InterPro" id="IPR040256">
    <property type="entry name" value="At4g02000-like"/>
</dbReference>
<name>A0AAD9XMP1_9ROSI</name>
<evidence type="ECO:0000313" key="1">
    <source>
        <dbReference type="EMBL" id="KAK2661997.1"/>
    </source>
</evidence>
<organism evidence="1 2">
    <name type="scientific">Dipteronia dyeriana</name>
    <dbReference type="NCBI Taxonomy" id="168575"/>
    <lineage>
        <taxon>Eukaryota</taxon>
        <taxon>Viridiplantae</taxon>
        <taxon>Streptophyta</taxon>
        <taxon>Embryophyta</taxon>
        <taxon>Tracheophyta</taxon>
        <taxon>Spermatophyta</taxon>
        <taxon>Magnoliopsida</taxon>
        <taxon>eudicotyledons</taxon>
        <taxon>Gunneridae</taxon>
        <taxon>Pentapetalae</taxon>
        <taxon>rosids</taxon>
        <taxon>malvids</taxon>
        <taxon>Sapindales</taxon>
        <taxon>Sapindaceae</taxon>
        <taxon>Hippocastanoideae</taxon>
        <taxon>Acereae</taxon>
        <taxon>Dipteronia</taxon>
    </lineage>
</organism>
<protein>
    <recommendedName>
        <fullName evidence="3">DUF4283 domain-containing protein</fullName>
    </recommendedName>
</protein>
<evidence type="ECO:0000313" key="2">
    <source>
        <dbReference type="Proteomes" id="UP001280121"/>
    </source>
</evidence>
<sequence length="214" mass="24450">MNEVVKEKSLDPKYSAKRTRVQEDLDDTPLRKPCEVSNQYCWVQLFLVIAIQYLVVQKCRPNFMPGKEEICRMAIWVRLSELPIDGIDVDLLWNIGGMLGNTYKVDPITESQARGRVLSICINLDITKPLTGLLSVDDRTIKVEYENVGLICFNCGRIGYSKGCVRKIMWNRIKLLRMIPMALGCKSLMVEMGEIMLASTTLVEKVEMQVTLRE</sequence>
<gene>
    <name evidence="1" type="ORF">Ddye_000571</name>
</gene>
<comment type="caution">
    <text evidence="1">The sequence shown here is derived from an EMBL/GenBank/DDBJ whole genome shotgun (WGS) entry which is preliminary data.</text>
</comment>
<dbReference type="EMBL" id="JANJYI010000001">
    <property type="protein sequence ID" value="KAK2661997.1"/>
    <property type="molecule type" value="Genomic_DNA"/>
</dbReference>
<evidence type="ECO:0008006" key="3">
    <source>
        <dbReference type="Google" id="ProtNLM"/>
    </source>
</evidence>
<dbReference type="PANTHER" id="PTHR31286:SF99">
    <property type="entry name" value="DUF4283 DOMAIN-CONTAINING PROTEIN"/>
    <property type="match status" value="1"/>
</dbReference>
<reference evidence="1" key="1">
    <citation type="journal article" date="2023" name="Plant J.">
        <title>Genome sequences and population genomics provide insights into the demographic history, inbreeding, and mutation load of two 'living fossil' tree species of Dipteronia.</title>
        <authorList>
            <person name="Feng Y."/>
            <person name="Comes H.P."/>
            <person name="Chen J."/>
            <person name="Zhu S."/>
            <person name="Lu R."/>
            <person name="Zhang X."/>
            <person name="Li P."/>
            <person name="Qiu J."/>
            <person name="Olsen K.M."/>
            <person name="Qiu Y."/>
        </authorList>
    </citation>
    <scope>NUCLEOTIDE SEQUENCE</scope>
    <source>
        <strain evidence="1">KIB01</strain>
    </source>
</reference>
<dbReference type="PANTHER" id="PTHR31286">
    <property type="entry name" value="GLYCINE-RICH CELL WALL STRUCTURAL PROTEIN 1.8-LIKE"/>
    <property type="match status" value="1"/>
</dbReference>
<dbReference type="Proteomes" id="UP001280121">
    <property type="component" value="Unassembled WGS sequence"/>
</dbReference>
<dbReference type="AlphaFoldDB" id="A0AAD9XMP1"/>